<dbReference type="GO" id="GO:0008821">
    <property type="term" value="F:crossover junction DNA endonuclease activity"/>
    <property type="evidence" value="ECO:0007669"/>
    <property type="project" value="InterPro"/>
</dbReference>
<evidence type="ECO:0000313" key="7">
    <source>
        <dbReference type="Proteomes" id="UP000272025"/>
    </source>
</evidence>
<dbReference type="FunFam" id="3.40.50.1010:FF:000037">
    <property type="entry name" value="Rad2-like endonuclease, putative (AFU_orthologue AFUA_3G13260)"/>
    <property type="match status" value="1"/>
</dbReference>
<dbReference type="OrthoDB" id="2959108at2759"/>
<dbReference type="InterPro" id="IPR036279">
    <property type="entry name" value="5-3_exonuclease_C_sf"/>
</dbReference>
<keyword evidence="7" id="KW-1185">Reference proteome</keyword>
<dbReference type="InterPro" id="IPR029060">
    <property type="entry name" value="PIN-like_dom_sf"/>
</dbReference>
<dbReference type="PANTHER" id="PTHR11081:SF75">
    <property type="entry name" value="ENDONUCLEASE, PUTATIVE (AFU_ORTHOLOGUE AFUA_3G13260)-RELATED"/>
    <property type="match status" value="1"/>
</dbReference>
<dbReference type="GO" id="GO:0017108">
    <property type="term" value="F:5'-flap endonuclease activity"/>
    <property type="evidence" value="ECO:0007669"/>
    <property type="project" value="TreeGrafter"/>
</dbReference>
<dbReference type="InterPro" id="IPR041177">
    <property type="entry name" value="GEN1_C"/>
</dbReference>
<feature type="region of interest" description="Disordered" evidence="3">
    <location>
        <begin position="523"/>
        <end position="611"/>
    </location>
</feature>
<dbReference type="STRING" id="1314773.A0A3N2Q9C5"/>
<feature type="domain" description="XPG N-terminal" evidence="5">
    <location>
        <begin position="1"/>
        <end position="95"/>
    </location>
</feature>
<name>A0A3N2Q9C5_SODAK</name>
<dbReference type="PANTHER" id="PTHR11081">
    <property type="entry name" value="FLAP ENDONUCLEASE FAMILY MEMBER"/>
    <property type="match status" value="1"/>
</dbReference>
<gene>
    <name evidence="6" type="ORF">SODALDRAFT_336741</name>
</gene>
<protein>
    <recommendedName>
        <fullName evidence="8">Flap structure-specific endonuclease</fullName>
    </recommendedName>
</protein>
<sequence>MGIKGIYRELGPGQRISLAKLAAEKLETSGRPLRLAIDVAIWQFQARAAKGGTNPAIRTLFYRLVRLLGLSVQPIFVFDGPYKPEFKRNKRSGRGGDCVSTAMAKRLIRIFGFPIHQAPGEAEAECALLQREGIVDAVLSEDVDTIMFGCTRTLRNWSAEGPRGGKTPTHVTMYDVDQSTMLTSGLGREGMIIVALMSGGDYIPEGVPRCGVKLACEVAKAGFGKSLCRIKAADKDSLAAWKASLERELFTNESGFFRTRHKSLNIPGDFPDMKILRYYTHPVVSNRDTIESLKRSLAWNTAVDAIALREFVAETFDWTYRIGAIKLIRVLSPGLLVQGLSSQRNLEDSSERTGAPELGRTSLIKGISGRRRHFSTDGTPELRVSYIPLDIVPLDLSGEMVEEISNGRQGLALNSDDEYEASQGGPDGFSNPEPANSKATFDPASSQSLWVPEVFVKLGAPSYVEDWEEKQKIKKQGATKAPKKPTKSSGRKGLKPTDSGADFNKPGALDDWVVQERVPVGQTTRNCLSRNDHRPQSLTSPWIATGGPAHFAPNSPPSSSRHLHQTARPLSKPSKPIPTSIEGAEDPTQRSGSRAIIGSQPPPRNNTSPRPFEAILISSSPETLPPLSSLLLGKSSQAQSSSKSMADRKVREAELSGRQKHASAVKGTTDGRLAHNPKRPLTILESRTTQTSITSFMSHLPNGTRATGTSISGSRRQPVSGKNEVSAATATLDQLLERLEISSSPPESNMNRISSSKLATGSTGTAVVQPHIPAPVHSGVRLLVPCINDEGFFDEMEVEQEEAEALITAGDGRRDIGRVRTHRRAWRQSAVSVIDLTGDD</sequence>
<dbReference type="Pfam" id="PF00867">
    <property type="entry name" value="XPG_I"/>
    <property type="match status" value="1"/>
</dbReference>
<dbReference type="Pfam" id="PF18380">
    <property type="entry name" value="GEN1_C"/>
    <property type="match status" value="1"/>
</dbReference>
<dbReference type="Gene3D" id="3.40.50.1010">
    <property type="entry name" value="5'-nuclease"/>
    <property type="match status" value="2"/>
</dbReference>
<dbReference type="InterPro" id="IPR006084">
    <property type="entry name" value="XPG/Rad2"/>
</dbReference>
<dbReference type="CDD" id="cd09870">
    <property type="entry name" value="PIN_YEN1"/>
    <property type="match status" value="1"/>
</dbReference>
<organism evidence="6 7">
    <name type="scientific">Sodiomyces alkalinus (strain CBS 110278 / VKM F-3762 / F11)</name>
    <name type="common">Alkaliphilic filamentous fungus</name>
    <dbReference type="NCBI Taxonomy" id="1314773"/>
    <lineage>
        <taxon>Eukaryota</taxon>
        <taxon>Fungi</taxon>
        <taxon>Dikarya</taxon>
        <taxon>Ascomycota</taxon>
        <taxon>Pezizomycotina</taxon>
        <taxon>Sordariomycetes</taxon>
        <taxon>Hypocreomycetidae</taxon>
        <taxon>Glomerellales</taxon>
        <taxon>Plectosphaerellaceae</taxon>
        <taxon>Sodiomyces</taxon>
    </lineage>
</organism>
<feature type="domain" description="XPG-I" evidence="4">
    <location>
        <begin position="109"/>
        <end position="186"/>
    </location>
</feature>
<dbReference type="InterPro" id="IPR037316">
    <property type="entry name" value="Yen1_H3TH"/>
</dbReference>
<dbReference type="Pfam" id="PF00752">
    <property type="entry name" value="XPG_N"/>
    <property type="match status" value="1"/>
</dbReference>
<proteinExistence type="predicted"/>
<dbReference type="SUPFAM" id="SSF47807">
    <property type="entry name" value="5' to 3' exonuclease, C-terminal subdomain"/>
    <property type="match status" value="1"/>
</dbReference>
<dbReference type="SUPFAM" id="SSF88723">
    <property type="entry name" value="PIN domain-like"/>
    <property type="match status" value="1"/>
</dbReference>
<keyword evidence="2" id="KW-0378">Hydrolase</keyword>
<dbReference type="RefSeq" id="XP_028471170.1">
    <property type="nucleotide sequence ID" value="XM_028612621.1"/>
</dbReference>
<dbReference type="Proteomes" id="UP000272025">
    <property type="component" value="Unassembled WGS sequence"/>
</dbReference>
<dbReference type="InterPro" id="IPR006085">
    <property type="entry name" value="XPG_DNA_repair_N"/>
</dbReference>
<feature type="compositionally biased region" description="Polar residues" evidence="3">
    <location>
        <begin position="433"/>
        <end position="443"/>
    </location>
</feature>
<dbReference type="GO" id="GO:0006281">
    <property type="term" value="P:DNA repair"/>
    <property type="evidence" value="ECO:0007669"/>
    <property type="project" value="UniProtKB-ARBA"/>
</dbReference>
<dbReference type="SMART" id="SM00484">
    <property type="entry name" value="XPGI"/>
    <property type="match status" value="1"/>
</dbReference>
<dbReference type="AlphaFoldDB" id="A0A3N2Q9C5"/>
<feature type="region of interest" description="Disordered" evidence="3">
    <location>
        <begin position="473"/>
        <end position="510"/>
    </location>
</feature>
<feature type="region of interest" description="Disordered" evidence="3">
    <location>
        <begin position="634"/>
        <end position="676"/>
    </location>
</feature>
<evidence type="ECO:0000313" key="6">
    <source>
        <dbReference type="EMBL" id="ROT43364.1"/>
    </source>
</evidence>
<dbReference type="EMBL" id="ML119051">
    <property type="protein sequence ID" value="ROT43364.1"/>
    <property type="molecule type" value="Genomic_DNA"/>
</dbReference>
<evidence type="ECO:0000256" key="3">
    <source>
        <dbReference type="SAM" id="MobiDB-lite"/>
    </source>
</evidence>
<dbReference type="CDD" id="cd09906">
    <property type="entry name" value="H3TH_YEN1"/>
    <property type="match status" value="1"/>
</dbReference>
<dbReference type="PRINTS" id="PR00853">
    <property type="entry name" value="XPGRADSUPER"/>
</dbReference>
<feature type="compositionally biased region" description="Basic residues" evidence="3">
    <location>
        <begin position="473"/>
        <end position="494"/>
    </location>
</feature>
<evidence type="ECO:0008006" key="8">
    <source>
        <dbReference type="Google" id="ProtNLM"/>
    </source>
</evidence>
<accession>A0A3N2Q9C5</accession>
<dbReference type="GeneID" id="39581099"/>
<dbReference type="SMART" id="SM00485">
    <property type="entry name" value="XPGN"/>
    <property type="match status" value="1"/>
</dbReference>
<feature type="compositionally biased region" description="Low complexity" evidence="3">
    <location>
        <begin position="634"/>
        <end position="644"/>
    </location>
</feature>
<feature type="region of interest" description="Disordered" evidence="3">
    <location>
        <begin position="417"/>
        <end position="443"/>
    </location>
</feature>
<evidence type="ECO:0000256" key="2">
    <source>
        <dbReference type="ARBA" id="ARBA00022801"/>
    </source>
</evidence>
<feature type="region of interest" description="Disordered" evidence="3">
    <location>
        <begin position="697"/>
        <end position="724"/>
    </location>
</feature>
<reference evidence="6 7" key="1">
    <citation type="journal article" date="2018" name="Mol. Ecol.">
        <title>The obligate alkalophilic soda-lake fungus Sodiomyces alkalinus has shifted to a protein diet.</title>
        <authorList>
            <person name="Grum-Grzhimaylo A.A."/>
            <person name="Falkoski D.L."/>
            <person name="van den Heuvel J."/>
            <person name="Valero-Jimenez C.A."/>
            <person name="Min B."/>
            <person name="Choi I.G."/>
            <person name="Lipzen A."/>
            <person name="Daum C.G."/>
            <person name="Aanen D.K."/>
            <person name="Tsang A."/>
            <person name="Henrissat B."/>
            <person name="Bilanenko E.N."/>
            <person name="de Vries R.P."/>
            <person name="van Kan J.A.L."/>
            <person name="Grigoriev I.V."/>
            <person name="Debets A.J.M."/>
        </authorList>
    </citation>
    <scope>NUCLEOTIDE SEQUENCE [LARGE SCALE GENOMIC DNA]</scope>
    <source>
        <strain evidence="6 7">F11</strain>
    </source>
</reference>
<evidence type="ECO:0000259" key="4">
    <source>
        <dbReference type="SMART" id="SM00484"/>
    </source>
</evidence>
<keyword evidence="1" id="KW-0540">Nuclease</keyword>
<dbReference type="InterPro" id="IPR006086">
    <property type="entry name" value="XPG-I_dom"/>
</dbReference>
<feature type="compositionally biased region" description="Polar residues" evidence="3">
    <location>
        <begin position="704"/>
        <end position="717"/>
    </location>
</feature>
<evidence type="ECO:0000259" key="5">
    <source>
        <dbReference type="SMART" id="SM00485"/>
    </source>
</evidence>
<feature type="compositionally biased region" description="Basic and acidic residues" evidence="3">
    <location>
        <begin position="645"/>
        <end position="657"/>
    </location>
</feature>
<evidence type="ECO:0000256" key="1">
    <source>
        <dbReference type="ARBA" id="ARBA00022722"/>
    </source>
</evidence>